<reference evidence="2 3" key="1">
    <citation type="journal article" date="2014" name="Nat. Commun.">
        <title>Molecular traces of alternative social organization in a termite genome.</title>
        <authorList>
            <person name="Terrapon N."/>
            <person name="Li C."/>
            <person name="Robertson H.M."/>
            <person name="Ji L."/>
            <person name="Meng X."/>
            <person name="Booth W."/>
            <person name="Chen Z."/>
            <person name="Childers C.P."/>
            <person name="Glastad K.M."/>
            <person name="Gokhale K."/>
            <person name="Gowin J."/>
            <person name="Gronenberg W."/>
            <person name="Hermansen R.A."/>
            <person name="Hu H."/>
            <person name="Hunt B.G."/>
            <person name="Huylmans A.K."/>
            <person name="Khalil S.M."/>
            <person name="Mitchell R.D."/>
            <person name="Munoz-Torres M.C."/>
            <person name="Mustard J.A."/>
            <person name="Pan H."/>
            <person name="Reese J.T."/>
            <person name="Scharf M.E."/>
            <person name="Sun F."/>
            <person name="Vogel H."/>
            <person name="Xiao J."/>
            <person name="Yang W."/>
            <person name="Yang Z."/>
            <person name="Yang Z."/>
            <person name="Zhou J."/>
            <person name="Zhu J."/>
            <person name="Brent C.S."/>
            <person name="Elsik C.G."/>
            <person name="Goodisman M.A."/>
            <person name="Liberles D.A."/>
            <person name="Roe R.M."/>
            <person name="Vargo E.L."/>
            <person name="Vilcinskas A."/>
            <person name="Wang J."/>
            <person name="Bornberg-Bauer E."/>
            <person name="Korb J."/>
            <person name="Zhang G."/>
            <person name="Liebig J."/>
        </authorList>
    </citation>
    <scope>NUCLEOTIDE SEQUENCE [LARGE SCALE GENOMIC DNA]</scope>
    <source>
        <tissue evidence="2">Whole organism</tissue>
    </source>
</reference>
<feature type="region of interest" description="Disordered" evidence="1">
    <location>
        <begin position="1"/>
        <end position="62"/>
    </location>
</feature>
<feature type="compositionally biased region" description="Polar residues" evidence="1">
    <location>
        <begin position="22"/>
        <end position="35"/>
    </location>
</feature>
<gene>
    <name evidence="2" type="ORF">L798_15157</name>
</gene>
<feature type="compositionally biased region" description="Low complexity" evidence="1">
    <location>
        <begin position="36"/>
        <end position="45"/>
    </location>
</feature>
<organism evidence="2 3">
    <name type="scientific">Zootermopsis nevadensis</name>
    <name type="common">Dampwood termite</name>
    <dbReference type="NCBI Taxonomy" id="136037"/>
    <lineage>
        <taxon>Eukaryota</taxon>
        <taxon>Metazoa</taxon>
        <taxon>Ecdysozoa</taxon>
        <taxon>Arthropoda</taxon>
        <taxon>Hexapoda</taxon>
        <taxon>Insecta</taxon>
        <taxon>Pterygota</taxon>
        <taxon>Neoptera</taxon>
        <taxon>Polyneoptera</taxon>
        <taxon>Dictyoptera</taxon>
        <taxon>Blattodea</taxon>
        <taxon>Blattoidea</taxon>
        <taxon>Termitoidae</taxon>
        <taxon>Termopsidae</taxon>
        <taxon>Zootermopsis</taxon>
    </lineage>
</organism>
<accession>A0A067QLF9</accession>
<proteinExistence type="predicted"/>
<dbReference type="Proteomes" id="UP000027135">
    <property type="component" value="Unassembled WGS sequence"/>
</dbReference>
<evidence type="ECO:0000313" key="2">
    <source>
        <dbReference type="EMBL" id="KDR10128.1"/>
    </source>
</evidence>
<sequence>MHEEATSRPVSVPSSVAATTTQPTATDHNSTELQVSYSASSADLSSRGHTTHPTPEIMNKII</sequence>
<keyword evidence="3" id="KW-1185">Reference proteome</keyword>
<evidence type="ECO:0000313" key="3">
    <source>
        <dbReference type="Proteomes" id="UP000027135"/>
    </source>
</evidence>
<name>A0A067QLF9_ZOONE</name>
<feature type="compositionally biased region" description="Low complexity" evidence="1">
    <location>
        <begin position="7"/>
        <end position="21"/>
    </location>
</feature>
<evidence type="ECO:0000256" key="1">
    <source>
        <dbReference type="SAM" id="MobiDB-lite"/>
    </source>
</evidence>
<dbReference type="InParanoid" id="A0A067QLF9"/>
<dbReference type="AlphaFoldDB" id="A0A067QLF9"/>
<dbReference type="EMBL" id="KK853183">
    <property type="protein sequence ID" value="KDR10128.1"/>
    <property type="molecule type" value="Genomic_DNA"/>
</dbReference>
<protein>
    <submittedName>
        <fullName evidence="2">Uncharacterized protein</fullName>
    </submittedName>
</protein>